<dbReference type="Proteomes" id="UP000033166">
    <property type="component" value="Chromosome I"/>
</dbReference>
<dbReference type="KEGG" id="lpk:LACPI_0127"/>
<evidence type="ECO:0000259" key="2">
    <source>
        <dbReference type="Pfam" id="PF05532"/>
    </source>
</evidence>
<sequence length="65" mass="6992">MVDNGLTDKLKGKAKDVAGTVTGDDKKKAEGMLDQAIGKVKEVAADAKEKAEDVIEDVKEKFDKK</sequence>
<dbReference type="HOGENOM" id="CLU_135567_0_3_9"/>
<dbReference type="STRING" id="1364.LP2241_10106"/>
<evidence type="ECO:0000256" key="1">
    <source>
        <dbReference type="ARBA" id="ARBA00009129"/>
    </source>
</evidence>
<dbReference type="Gene3D" id="1.10.1470.10">
    <property type="entry name" value="YjbJ"/>
    <property type="match status" value="1"/>
</dbReference>
<dbReference type="InterPro" id="IPR036629">
    <property type="entry name" value="YjbJ_sf"/>
</dbReference>
<gene>
    <name evidence="3" type="ORF">LACPI_0127</name>
</gene>
<organism evidence="3 4">
    <name type="scientific">Pseudolactococcus piscium MKFS47</name>
    <dbReference type="NCBI Taxonomy" id="297352"/>
    <lineage>
        <taxon>Bacteria</taxon>
        <taxon>Bacillati</taxon>
        <taxon>Bacillota</taxon>
        <taxon>Bacilli</taxon>
        <taxon>Lactobacillales</taxon>
        <taxon>Streptococcaceae</taxon>
        <taxon>Pseudolactococcus</taxon>
    </lineage>
</organism>
<dbReference type="EMBL" id="LN774769">
    <property type="protein sequence ID" value="CEN27327.1"/>
    <property type="molecule type" value="Genomic_DNA"/>
</dbReference>
<name>A0A0D6DTZ5_9LACT</name>
<accession>A0A0D6DTZ5</accession>
<dbReference type="AlphaFoldDB" id="A0A0D6DTZ5"/>
<reference evidence="4" key="1">
    <citation type="submission" date="2015-01" db="EMBL/GenBank/DDBJ databases">
        <authorList>
            <person name="Andreevskaya M."/>
        </authorList>
    </citation>
    <scope>NUCLEOTIDE SEQUENCE [LARGE SCALE GENOMIC DNA]</scope>
    <source>
        <strain evidence="4">MKFS47</strain>
    </source>
</reference>
<dbReference type="InterPro" id="IPR008462">
    <property type="entry name" value="CsbD"/>
</dbReference>
<proteinExistence type="inferred from homology"/>
<protein>
    <submittedName>
        <fullName evidence="3">UPF0337 protein</fullName>
    </submittedName>
</protein>
<evidence type="ECO:0000313" key="3">
    <source>
        <dbReference type="EMBL" id="CEN27327.1"/>
    </source>
</evidence>
<dbReference type="RefSeq" id="WP_047914623.1">
    <property type="nucleotide sequence ID" value="NZ_LN774769.1"/>
</dbReference>
<comment type="similarity">
    <text evidence="1">Belongs to the UPF0337 (CsbD) family.</text>
</comment>
<feature type="domain" description="CsbD-like" evidence="2">
    <location>
        <begin position="5"/>
        <end position="53"/>
    </location>
</feature>
<dbReference type="Pfam" id="PF05532">
    <property type="entry name" value="CsbD"/>
    <property type="match status" value="1"/>
</dbReference>
<evidence type="ECO:0000313" key="4">
    <source>
        <dbReference type="Proteomes" id="UP000033166"/>
    </source>
</evidence>
<dbReference type="SUPFAM" id="SSF69047">
    <property type="entry name" value="Hypothetical protein YjbJ"/>
    <property type="match status" value="1"/>
</dbReference>